<keyword evidence="1" id="KW-0472">Membrane</keyword>
<proteinExistence type="predicted"/>
<feature type="transmembrane region" description="Helical" evidence="1">
    <location>
        <begin position="46"/>
        <end position="64"/>
    </location>
</feature>
<dbReference type="RefSeq" id="WP_114532104.1">
    <property type="nucleotide sequence ID" value="NZ_JBEZHW010000003.1"/>
</dbReference>
<dbReference type="AlphaFoldDB" id="A0A369UXH8"/>
<evidence type="ECO:0000313" key="3">
    <source>
        <dbReference type="Proteomes" id="UP000253742"/>
    </source>
</evidence>
<dbReference type="EMBL" id="QQBH01000029">
    <property type="protein sequence ID" value="RDD85177.1"/>
    <property type="molecule type" value="Genomic_DNA"/>
</dbReference>
<organism evidence="2 3">
    <name type="scientific">Streptomyces parvulus</name>
    <dbReference type="NCBI Taxonomy" id="146923"/>
    <lineage>
        <taxon>Bacteria</taxon>
        <taxon>Bacillati</taxon>
        <taxon>Actinomycetota</taxon>
        <taxon>Actinomycetes</taxon>
        <taxon>Kitasatosporales</taxon>
        <taxon>Streptomycetaceae</taxon>
        <taxon>Streptomyces</taxon>
    </lineage>
</organism>
<name>A0A369UXH8_9ACTN</name>
<sequence length="85" mass="9538">MNRAGREAAARRIMEQSPPRVPPEVYAEAVRRGGRVLRRRAAVRRAMWLLLCAAAVAFTVWALTVEPWAEPPSETTPPVTGWEGW</sequence>
<reference evidence="2 3" key="1">
    <citation type="submission" date="2018-07" db="EMBL/GenBank/DDBJ databases">
        <title>Genome guided investigation of antibiotics producing actinomycetales strain isolated from a Macau mangrove ecosystem.</title>
        <authorList>
            <person name="Hu D."/>
        </authorList>
    </citation>
    <scope>NUCLEOTIDE SEQUENCE [LARGE SCALE GENOMIC DNA]</scope>
    <source>
        <strain evidence="2 3">2297</strain>
    </source>
</reference>
<dbReference type="OrthoDB" id="4253710at2"/>
<gene>
    <name evidence="2" type="ORF">DVZ84_30955</name>
</gene>
<keyword evidence="1" id="KW-1133">Transmembrane helix</keyword>
<protein>
    <submittedName>
        <fullName evidence="2">Uncharacterized protein</fullName>
    </submittedName>
</protein>
<keyword evidence="1" id="KW-0812">Transmembrane</keyword>
<evidence type="ECO:0000256" key="1">
    <source>
        <dbReference type="SAM" id="Phobius"/>
    </source>
</evidence>
<accession>A0A369UXH8</accession>
<dbReference type="Proteomes" id="UP000253742">
    <property type="component" value="Unassembled WGS sequence"/>
</dbReference>
<evidence type="ECO:0000313" key="2">
    <source>
        <dbReference type="EMBL" id="RDD85177.1"/>
    </source>
</evidence>
<comment type="caution">
    <text evidence="2">The sequence shown here is derived from an EMBL/GenBank/DDBJ whole genome shotgun (WGS) entry which is preliminary data.</text>
</comment>
<dbReference type="STRING" id="146923.Spa2297_20965"/>